<sequence>MFRLRLIQMTPLVMSPSIPTGTFLLTVLFLAFAPPPPVPNQGYSCHFSSASNLASDLC</sequence>
<name>A0A5B0Q628_PUCGR</name>
<protein>
    <submittedName>
        <fullName evidence="1">Uncharacterized protein</fullName>
    </submittedName>
</protein>
<evidence type="ECO:0000313" key="1">
    <source>
        <dbReference type="EMBL" id="KAA1108628.1"/>
    </source>
</evidence>
<dbReference type="Proteomes" id="UP000324748">
    <property type="component" value="Unassembled WGS sequence"/>
</dbReference>
<proteinExistence type="predicted"/>
<keyword evidence="2" id="KW-1185">Reference proteome</keyword>
<evidence type="ECO:0000313" key="2">
    <source>
        <dbReference type="Proteomes" id="UP000324748"/>
    </source>
</evidence>
<reference evidence="1 2" key="1">
    <citation type="submission" date="2019-05" db="EMBL/GenBank/DDBJ databases">
        <title>Emergence of the Ug99 lineage of the wheat stem rust pathogen through somatic hybridization.</title>
        <authorList>
            <person name="Li F."/>
            <person name="Upadhyaya N.M."/>
            <person name="Sperschneider J."/>
            <person name="Matny O."/>
            <person name="Nguyen-Phuc H."/>
            <person name="Mago R."/>
            <person name="Raley C."/>
            <person name="Miller M.E."/>
            <person name="Silverstein K.A.T."/>
            <person name="Henningsen E."/>
            <person name="Hirsch C.D."/>
            <person name="Visser B."/>
            <person name="Pretorius Z.A."/>
            <person name="Steffenson B.J."/>
            <person name="Schwessinger B."/>
            <person name="Dodds P.N."/>
            <person name="Figueroa M."/>
        </authorList>
    </citation>
    <scope>NUCLEOTIDE SEQUENCE [LARGE SCALE GENOMIC DNA]</scope>
    <source>
        <strain evidence="1">21-0</strain>
    </source>
</reference>
<organism evidence="1 2">
    <name type="scientific">Puccinia graminis f. sp. tritici</name>
    <dbReference type="NCBI Taxonomy" id="56615"/>
    <lineage>
        <taxon>Eukaryota</taxon>
        <taxon>Fungi</taxon>
        <taxon>Dikarya</taxon>
        <taxon>Basidiomycota</taxon>
        <taxon>Pucciniomycotina</taxon>
        <taxon>Pucciniomycetes</taxon>
        <taxon>Pucciniales</taxon>
        <taxon>Pucciniaceae</taxon>
        <taxon>Puccinia</taxon>
    </lineage>
</organism>
<accession>A0A5B0Q628</accession>
<dbReference type="EMBL" id="VSWC01000028">
    <property type="protein sequence ID" value="KAA1108628.1"/>
    <property type="molecule type" value="Genomic_DNA"/>
</dbReference>
<dbReference type="AlphaFoldDB" id="A0A5B0Q628"/>
<comment type="caution">
    <text evidence="1">The sequence shown here is derived from an EMBL/GenBank/DDBJ whole genome shotgun (WGS) entry which is preliminary data.</text>
</comment>
<gene>
    <name evidence="1" type="ORF">PGT21_019629</name>
</gene>